<dbReference type="CDD" id="cd02440">
    <property type="entry name" value="AdoMet_MTases"/>
    <property type="match status" value="1"/>
</dbReference>
<dbReference type="STRING" id="395961.Cyan7425_4748"/>
<protein>
    <submittedName>
        <fullName evidence="2">Methyltransferase type 11</fullName>
    </submittedName>
</protein>
<dbReference type="Gene3D" id="3.40.50.150">
    <property type="entry name" value="Vaccinia Virus protein VP39"/>
    <property type="match status" value="1"/>
</dbReference>
<dbReference type="EMBL" id="CP001344">
    <property type="protein sequence ID" value="ACL47053.1"/>
    <property type="molecule type" value="Genomic_DNA"/>
</dbReference>
<dbReference type="AlphaFoldDB" id="B8HM46"/>
<accession>B8HM46</accession>
<keyword evidence="2" id="KW-0808">Transferase</keyword>
<dbReference type="HOGENOM" id="CLU_062440_3_1_3"/>
<dbReference type="PANTHER" id="PTHR44068">
    <property type="entry name" value="ZGC:194242"/>
    <property type="match status" value="1"/>
</dbReference>
<keyword evidence="2" id="KW-0489">Methyltransferase</keyword>
<dbReference type="KEGG" id="cyn:Cyan7425_4748"/>
<proteinExistence type="predicted"/>
<dbReference type="eggNOG" id="COG2226">
    <property type="taxonomic scope" value="Bacteria"/>
</dbReference>
<reference evidence="2" key="1">
    <citation type="submission" date="2009-01" db="EMBL/GenBank/DDBJ databases">
        <title>Complete sequence of chromosome Cyanothece sp. PCC 7425.</title>
        <authorList>
            <consortium name="US DOE Joint Genome Institute"/>
            <person name="Lucas S."/>
            <person name="Copeland A."/>
            <person name="Lapidus A."/>
            <person name="Glavina del Rio T."/>
            <person name="Dalin E."/>
            <person name="Tice H."/>
            <person name="Bruce D."/>
            <person name="Goodwin L."/>
            <person name="Pitluck S."/>
            <person name="Sims D."/>
            <person name="Meineke L."/>
            <person name="Brettin T."/>
            <person name="Detter J.C."/>
            <person name="Han C."/>
            <person name="Larimer F."/>
            <person name="Land M."/>
            <person name="Hauser L."/>
            <person name="Kyrpides N."/>
            <person name="Ovchinnikova G."/>
            <person name="Liberton M."/>
            <person name="Stoeckel J."/>
            <person name="Banerjee A."/>
            <person name="Singh A."/>
            <person name="Page L."/>
            <person name="Sato H."/>
            <person name="Zhao L."/>
            <person name="Sherman L."/>
            <person name="Pakrasi H."/>
            <person name="Richardson P."/>
        </authorList>
    </citation>
    <scope>NUCLEOTIDE SEQUENCE</scope>
    <source>
        <strain evidence="2">PCC 7425</strain>
    </source>
</reference>
<organism evidence="2">
    <name type="scientific">Cyanothece sp. (strain PCC 7425 / ATCC 29141)</name>
    <dbReference type="NCBI Taxonomy" id="395961"/>
    <lineage>
        <taxon>Bacteria</taxon>
        <taxon>Bacillati</taxon>
        <taxon>Cyanobacteriota</taxon>
        <taxon>Cyanophyceae</taxon>
        <taxon>Gomontiellales</taxon>
        <taxon>Cyanothecaceae</taxon>
        <taxon>Cyanothece</taxon>
    </lineage>
</organism>
<dbReference type="GO" id="GO:0008168">
    <property type="term" value="F:methyltransferase activity"/>
    <property type="evidence" value="ECO:0007669"/>
    <property type="project" value="UniProtKB-KW"/>
</dbReference>
<dbReference type="InterPro" id="IPR029063">
    <property type="entry name" value="SAM-dependent_MTases_sf"/>
</dbReference>
<gene>
    <name evidence="2" type="ordered locus">Cyan7425_4748</name>
</gene>
<name>B8HM46_CYAP4</name>
<evidence type="ECO:0000313" key="2">
    <source>
        <dbReference type="EMBL" id="ACL47053.1"/>
    </source>
</evidence>
<dbReference type="OrthoDB" id="9772751at2"/>
<dbReference type="SUPFAM" id="SSF53335">
    <property type="entry name" value="S-adenosyl-L-methionine-dependent methyltransferases"/>
    <property type="match status" value="1"/>
</dbReference>
<dbReference type="PANTHER" id="PTHR44068:SF11">
    <property type="entry name" value="GERANYL DIPHOSPHATE 2-C-METHYLTRANSFERASE"/>
    <property type="match status" value="1"/>
</dbReference>
<dbReference type="Pfam" id="PF13847">
    <property type="entry name" value="Methyltransf_31"/>
    <property type="match status" value="1"/>
</dbReference>
<dbReference type="InterPro" id="IPR050447">
    <property type="entry name" value="Erg6_SMT_methyltransf"/>
</dbReference>
<sequence>MAEVYLARDFANVDGANGVQKFTQCLQLMASLEFFQSYKQTTFNWLQLFEGATVLEVGCGIGADAIALARQVGSTGKVVAIDRSQAILNYAIAQATGLNLPLEFVSADAQSLPFADNTFDRARVDRTLQHIADPQKAIHEIARVLRPGGYLVAMEPDWETFTVESANNLLTRKLLNFWCDSFPTLWIGRRLLKYFRRAGLINMQIRPETLIVHELKLADQIFDLVQTAHSAVAAGIVSQSAAQDWLQELQQLDQAEEFFCSFTGFIVRGEKRG</sequence>
<dbReference type="InterPro" id="IPR025714">
    <property type="entry name" value="Methyltranfer_dom"/>
</dbReference>
<evidence type="ECO:0000259" key="1">
    <source>
        <dbReference type="Pfam" id="PF13847"/>
    </source>
</evidence>
<feature type="domain" description="Methyltransferase" evidence="1">
    <location>
        <begin position="50"/>
        <end position="163"/>
    </location>
</feature>
<dbReference type="GO" id="GO:0032259">
    <property type="term" value="P:methylation"/>
    <property type="evidence" value="ECO:0007669"/>
    <property type="project" value="UniProtKB-KW"/>
</dbReference>